<evidence type="ECO:0000313" key="1">
    <source>
        <dbReference type="EMBL" id="RZF39606.1"/>
    </source>
</evidence>
<protein>
    <submittedName>
        <fullName evidence="1">Uncharacterized protein</fullName>
    </submittedName>
</protein>
<accession>A0A482X1Z3</accession>
<proteinExistence type="predicted"/>
<dbReference type="InParanoid" id="A0A482X1Z3"/>
<dbReference type="AlphaFoldDB" id="A0A482X1Z3"/>
<evidence type="ECO:0000313" key="2">
    <source>
        <dbReference type="Proteomes" id="UP000291343"/>
    </source>
</evidence>
<name>A0A482X1Z3_LAOST</name>
<comment type="caution">
    <text evidence="1">The sequence shown here is derived from an EMBL/GenBank/DDBJ whole genome shotgun (WGS) entry which is preliminary data.</text>
</comment>
<dbReference type="EMBL" id="QKKF02019844">
    <property type="protein sequence ID" value="RZF39606.1"/>
    <property type="molecule type" value="Genomic_DNA"/>
</dbReference>
<reference evidence="1 2" key="1">
    <citation type="journal article" date="2017" name="Gigascience">
        <title>Genome sequence of the small brown planthopper, Laodelphax striatellus.</title>
        <authorList>
            <person name="Zhu J."/>
            <person name="Jiang F."/>
            <person name="Wang X."/>
            <person name="Yang P."/>
            <person name="Bao Y."/>
            <person name="Zhao W."/>
            <person name="Wang W."/>
            <person name="Lu H."/>
            <person name="Wang Q."/>
            <person name="Cui N."/>
            <person name="Li J."/>
            <person name="Chen X."/>
            <person name="Luo L."/>
            <person name="Yu J."/>
            <person name="Kang L."/>
            <person name="Cui F."/>
        </authorList>
    </citation>
    <scope>NUCLEOTIDE SEQUENCE [LARGE SCALE GENOMIC DNA]</scope>
    <source>
        <strain evidence="1">Lst14</strain>
    </source>
</reference>
<sequence>MALNNSCQLFHNPIRGESLAENRSWNNTNTNTNTVITQLLEIVSTLSYAIKILSLFSIGNISVTFFIANLHCLKLEVTLLELGATNFHSVVQNRTL</sequence>
<keyword evidence="2" id="KW-1185">Reference proteome</keyword>
<gene>
    <name evidence="1" type="ORF">LSTR_LSTR001127</name>
</gene>
<organism evidence="1 2">
    <name type="scientific">Laodelphax striatellus</name>
    <name type="common">Small brown planthopper</name>
    <name type="synonym">Delphax striatella</name>
    <dbReference type="NCBI Taxonomy" id="195883"/>
    <lineage>
        <taxon>Eukaryota</taxon>
        <taxon>Metazoa</taxon>
        <taxon>Ecdysozoa</taxon>
        <taxon>Arthropoda</taxon>
        <taxon>Hexapoda</taxon>
        <taxon>Insecta</taxon>
        <taxon>Pterygota</taxon>
        <taxon>Neoptera</taxon>
        <taxon>Paraneoptera</taxon>
        <taxon>Hemiptera</taxon>
        <taxon>Auchenorrhyncha</taxon>
        <taxon>Fulgoroidea</taxon>
        <taxon>Delphacidae</taxon>
        <taxon>Criomorphinae</taxon>
        <taxon>Laodelphax</taxon>
    </lineage>
</organism>
<dbReference type="Proteomes" id="UP000291343">
    <property type="component" value="Unassembled WGS sequence"/>
</dbReference>